<evidence type="ECO:0000313" key="3">
    <source>
        <dbReference type="Proteomes" id="UP000005222"/>
    </source>
</evidence>
<sequence>MPPSSAFTRSYIRSLFTATVYVSISTFPCSKCSSWLFFEECFHDGYFSKDENREKLRNVKHSSFTKEPAEKQKWDKKRMYSIVACKVRQKSAGNVSHMDRSSR</sequence>
<accession>G8Y9Y5</accession>
<dbReference type="EMBL" id="FO082048">
    <property type="protein sequence ID" value="CCE84399.1"/>
    <property type="molecule type" value="Genomic_DNA"/>
</dbReference>
<organism evidence="1 3">
    <name type="scientific">Pichia sorbitophila (strain ATCC MYA-4447 / BCRC 22081 / CBS 7064 / NBRC 10061 / NRRL Y-12695)</name>
    <name type="common">Hybrid yeast</name>
    <dbReference type="NCBI Taxonomy" id="559304"/>
    <lineage>
        <taxon>Eukaryota</taxon>
        <taxon>Fungi</taxon>
        <taxon>Dikarya</taxon>
        <taxon>Ascomycota</taxon>
        <taxon>Saccharomycotina</taxon>
        <taxon>Pichiomycetes</taxon>
        <taxon>Debaryomycetaceae</taxon>
        <taxon>Millerozyma</taxon>
    </lineage>
</organism>
<proteinExistence type="predicted"/>
<dbReference type="Proteomes" id="UP000005222">
    <property type="component" value="Chromosome L"/>
</dbReference>
<dbReference type="InParanoid" id="G8Y9Y5"/>
<dbReference type="Proteomes" id="UP000005222">
    <property type="component" value="Chromosome K"/>
</dbReference>
<keyword evidence="3" id="KW-1185">Reference proteome</keyword>
<reference evidence="3" key="2">
    <citation type="journal article" date="2012" name="G3 (Bethesda)">
        <title>Pichia sorbitophila, an interspecies yeast hybrid reveals early steps of genome resolution following polyploidization.</title>
        <authorList>
            <person name="Leh Louis V."/>
            <person name="Despons L."/>
            <person name="Friedrich A."/>
            <person name="Martin T."/>
            <person name="Durrens P."/>
            <person name="Casaregola S."/>
            <person name="Neuveglise C."/>
            <person name="Fairhead C."/>
            <person name="Marck C."/>
            <person name="Cruz J.A."/>
            <person name="Straub M.L."/>
            <person name="Kugler V."/>
            <person name="Sacerdot C."/>
            <person name="Uzunov Z."/>
            <person name="Thierry A."/>
            <person name="Weiss S."/>
            <person name="Bleykasten C."/>
            <person name="De Montigny J."/>
            <person name="Jacques N."/>
            <person name="Jung P."/>
            <person name="Lemaire M."/>
            <person name="Mallet S."/>
            <person name="Morel G."/>
            <person name="Richard G.F."/>
            <person name="Sarkar A."/>
            <person name="Savel G."/>
            <person name="Schacherer J."/>
            <person name="Seret M.L."/>
            <person name="Talla E."/>
            <person name="Samson G."/>
            <person name="Jubin C."/>
            <person name="Poulain J."/>
            <person name="Vacherie B."/>
            <person name="Barbe V."/>
            <person name="Pelletier E."/>
            <person name="Sherman D.J."/>
            <person name="Westhof E."/>
            <person name="Weissenbach J."/>
            <person name="Baret P.V."/>
            <person name="Wincker P."/>
            <person name="Gaillardin C."/>
            <person name="Dujon B."/>
            <person name="Souciet J.L."/>
        </authorList>
    </citation>
    <scope>NUCLEOTIDE SEQUENCE [LARGE SCALE GENOMIC DNA]</scope>
    <source>
        <strain evidence="3">ATCC MYA-4447 / BCRC 22081 / CBS 7064 / NBRC 10061 / NRRL Y-12695</strain>
    </source>
</reference>
<gene>
    <name evidence="1" type="primary">Piso0_003943</name>
    <name evidence="1" type="ORF">GNLVRS01_PISO0K05994g</name>
    <name evidence="2" type="ORF">GNLVRS01_PISO0L05995g</name>
</gene>
<dbReference type="AlphaFoldDB" id="G8Y9Y5"/>
<evidence type="ECO:0000313" key="1">
    <source>
        <dbReference type="EMBL" id="CCE83368.1"/>
    </source>
</evidence>
<dbReference type="HOGENOM" id="CLU_2264713_0_0_1"/>
<name>G8Y9Y5_PICSO</name>
<reference evidence="1" key="1">
    <citation type="submission" date="2011-10" db="EMBL/GenBank/DDBJ databases">
        <authorList>
            <person name="Genoscope - CEA"/>
        </authorList>
    </citation>
    <scope>NUCLEOTIDE SEQUENCE</scope>
</reference>
<protein>
    <submittedName>
        <fullName evidence="1">Piso0_003943 protein</fullName>
    </submittedName>
</protein>
<evidence type="ECO:0000313" key="2">
    <source>
        <dbReference type="EMBL" id="CCE84399.1"/>
    </source>
</evidence>
<dbReference type="EMBL" id="FO082049">
    <property type="protein sequence ID" value="CCE83368.1"/>
    <property type="molecule type" value="Genomic_DNA"/>
</dbReference>